<evidence type="ECO:0000313" key="2">
    <source>
        <dbReference type="EMBL" id="PWN27874.1"/>
    </source>
</evidence>
<name>A0A316USA9_9BASI</name>
<feature type="compositionally biased region" description="Polar residues" evidence="1">
    <location>
        <begin position="1"/>
        <end position="17"/>
    </location>
</feature>
<dbReference type="RefSeq" id="XP_025362486.1">
    <property type="nucleotide sequence ID" value="XM_025508247.1"/>
</dbReference>
<evidence type="ECO:0000256" key="1">
    <source>
        <dbReference type="SAM" id="MobiDB-lite"/>
    </source>
</evidence>
<feature type="region of interest" description="Disordered" evidence="1">
    <location>
        <begin position="170"/>
        <end position="191"/>
    </location>
</feature>
<proteinExistence type="predicted"/>
<feature type="region of interest" description="Disordered" evidence="1">
    <location>
        <begin position="95"/>
        <end position="115"/>
    </location>
</feature>
<organism evidence="2 3">
    <name type="scientific">Jaminaea rosea</name>
    <dbReference type="NCBI Taxonomy" id="1569628"/>
    <lineage>
        <taxon>Eukaryota</taxon>
        <taxon>Fungi</taxon>
        <taxon>Dikarya</taxon>
        <taxon>Basidiomycota</taxon>
        <taxon>Ustilaginomycotina</taxon>
        <taxon>Exobasidiomycetes</taxon>
        <taxon>Microstromatales</taxon>
        <taxon>Microstromatales incertae sedis</taxon>
        <taxon>Jaminaea</taxon>
    </lineage>
</organism>
<dbReference type="STRING" id="1569628.A0A316USA9"/>
<reference evidence="2 3" key="1">
    <citation type="journal article" date="2018" name="Mol. Biol. Evol.">
        <title>Broad Genomic Sampling Reveals a Smut Pathogenic Ancestry of the Fungal Clade Ustilaginomycotina.</title>
        <authorList>
            <person name="Kijpornyongpan T."/>
            <person name="Mondo S.J."/>
            <person name="Barry K."/>
            <person name="Sandor L."/>
            <person name="Lee J."/>
            <person name="Lipzen A."/>
            <person name="Pangilinan J."/>
            <person name="LaButti K."/>
            <person name="Hainaut M."/>
            <person name="Henrissat B."/>
            <person name="Grigoriev I.V."/>
            <person name="Spatafora J.W."/>
            <person name="Aime M.C."/>
        </authorList>
    </citation>
    <scope>NUCLEOTIDE SEQUENCE [LARGE SCALE GENOMIC DNA]</scope>
    <source>
        <strain evidence="2 3">MCA 5214</strain>
    </source>
</reference>
<sequence length="368" mass="39435">MTAPPTSQATTDSGRQTMRSHRISNDALSILVATGFRVRATPQGQHAKWPKCKKAVITPQASSFISASSAASSPSSSACAHGTLDASLVPEPAVEERKGATAQIDPSPPAAAGVPPVKKVRFTIDDEEMRHIIEYAHELMRRSPQARGLVVALPAGPTLPRLVPLAMPLTPSASLPPRRPRTPPPQDLPPWPPLRFLEGCDDDDDAAAAAAGEALAERLAPTAPSLPSILVRPPRKAKKDAIALAQKFWEGEAILLRLVPETRRARTAAAIKQNRLDFGDPAFFQRPDVRFAEPSGLEALRRQANPAKALPDSAAGIKLFSLELSYASIIVKRLIGSRHQASQISSIEMIQYARGRRSLDTASSWGAA</sequence>
<gene>
    <name evidence="2" type="ORF">BDZ90DRAFT_260361</name>
</gene>
<feature type="compositionally biased region" description="Pro residues" evidence="1">
    <location>
        <begin position="182"/>
        <end position="191"/>
    </location>
</feature>
<dbReference type="Proteomes" id="UP000245884">
    <property type="component" value="Unassembled WGS sequence"/>
</dbReference>
<evidence type="ECO:0000313" key="3">
    <source>
        <dbReference type="Proteomes" id="UP000245884"/>
    </source>
</evidence>
<dbReference type="AlphaFoldDB" id="A0A316USA9"/>
<dbReference type="GeneID" id="37030070"/>
<accession>A0A316USA9</accession>
<protein>
    <submittedName>
        <fullName evidence="2">Uncharacterized protein</fullName>
    </submittedName>
</protein>
<keyword evidence="3" id="KW-1185">Reference proteome</keyword>
<feature type="region of interest" description="Disordered" evidence="1">
    <location>
        <begin position="1"/>
        <end position="23"/>
    </location>
</feature>
<dbReference type="EMBL" id="KZ819667">
    <property type="protein sequence ID" value="PWN27874.1"/>
    <property type="molecule type" value="Genomic_DNA"/>
</dbReference>